<keyword evidence="2" id="KW-1185">Reference proteome</keyword>
<evidence type="ECO:0000313" key="1">
    <source>
        <dbReference type="EMBL" id="QOX65135.1"/>
    </source>
</evidence>
<accession>A0ACD1AF79</accession>
<evidence type="ECO:0000313" key="2">
    <source>
        <dbReference type="Proteomes" id="UP000594014"/>
    </source>
</evidence>
<protein>
    <submittedName>
        <fullName evidence="1">DUF4832 domain-containing protein</fullName>
    </submittedName>
</protein>
<reference evidence="1" key="1">
    <citation type="submission" date="2019-08" db="EMBL/GenBank/DDBJ databases">
        <title>Genome sequence of Clostridiales bacterium MT110.</title>
        <authorList>
            <person name="Cao J."/>
        </authorList>
    </citation>
    <scope>NUCLEOTIDE SEQUENCE</scope>
    <source>
        <strain evidence="1">MT110</strain>
    </source>
</reference>
<dbReference type="Proteomes" id="UP000594014">
    <property type="component" value="Chromosome"/>
</dbReference>
<proteinExistence type="predicted"/>
<name>A0ACD1AF79_9FIRM</name>
<organism evidence="1 2">
    <name type="scientific">Anoxybacterium hadale</name>
    <dbReference type="NCBI Taxonomy" id="3408580"/>
    <lineage>
        <taxon>Bacteria</taxon>
        <taxon>Bacillati</taxon>
        <taxon>Bacillota</taxon>
        <taxon>Clostridia</taxon>
        <taxon>Peptostreptococcales</taxon>
        <taxon>Anaerovoracaceae</taxon>
        <taxon>Anoxybacterium</taxon>
    </lineage>
</organism>
<sequence length="618" mass="68820">MMKRRFKQAIFCLLILPLLLTFSAVPAFANLPTTAETLVPQNLDYTENPVDIPNPDRGFYRANDGMVVPVRGSGSGTMNVGDHPVTVGGVQVTTRVSHVYFDLRNFSSNAFTARGTRYDESYRAPVNVSIGSRPGDTVPYDYATHFDYWKENVLPTWPHGVSQPLSSDALAYIRDKLQQVRDGNGVTLVRFNYDGAGYGWVDVDHPQDGYIDQSIADIEPDKATVLAQIAQLKPILHEYEDVIMGVDGGMFGPWGEMHSTSFGTSPQAYAWLLDAWLDAVPVSRSIIVQGGAFLSWYNAAYGKNYTFENIDQIPAPKRGSPEARFGFFNDSYAYGEDEGDNYPNDWGSLSEGAGWPGDPLGDAESYDRGRVMTWIRHQNNFYGGEAQGDATLWNTYPFVGWEASYAQTVYLNADYEASVHDRWGSFSYTKENVTKKMTNAYAAPYKTEYAIFDPVYDGKTGAEYWRDRLGYRLVLRKASASEWVAQNGTLKFEGKIQNVGFGNIVNKKNVTVILKSKTKGKSYKALTNLDARDWRPDLDSRAGNIKAYRDLSFSIKMGAFGQVPVGEYDIYLKINDPKETTANKRCIRFANKGNAIWDAGLGANLIGSTTVKSAQPIQ</sequence>
<gene>
    <name evidence="1" type="ORF">FRZ06_18175</name>
</gene>
<dbReference type="EMBL" id="CP042469">
    <property type="protein sequence ID" value="QOX65135.1"/>
    <property type="molecule type" value="Genomic_DNA"/>
</dbReference>